<keyword evidence="1" id="KW-0597">Phosphoprotein</keyword>
<dbReference type="Pfam" id="PF04397">
    <property type="entry name" value="LytTR"/>
    <property type="match status" value="1"/>
</dbReference>
<feature type="modified residue" description="4-aspartylphosphate" evidence="1">
    <location>
        <position position="53"/>
    </location>
</feature>
<dbReference type="Gene3D" id="3.40.50.2300">
    <property type="match status" value="1"/>
</dbReference>
<dbReference type="RefSeq" id="WP_314518146.1">
    <property type="nucleotide sequence ID" value="NZ_JASJOU010000018.1"/>
</dbReference>
<dbReference type="Gene3D" id="2.40.50.1020">
    <property type="entry name" value="LytTr DNA-binding domain"/>
    <property type="match status" value="1"/>
</dbReference>
<dbReference type="SMART" id="SM00448">
    <property type="entry name" value="REC"/>
    <property type="match status" value="1"/>
</dbReference>
<dbReference type="InterPro" id="IPR001789">
    <property type="entry name" value="Sig_transdc_resp-reg_receiver"/>
</dbReference>
<evidence type="ECO:0000256" key="1">
    <source>
        <dbReference type="PROSITE-ProRule" id="PRU00169"/>
    </source>
</evidence>
<organism evidence="4 5">
    <name type="scientific">Xanthocytophaga agilis</name>
    <dbReference type="NCBI Taxonomy" id="3048010"/>
    <lineage>
        <taxon>Bacteria</taxon>
        <taxon>Pseudomonadati</taxon>
        <taxon>Bacteroidota</taxon>
        <taxon>Cytophagia</taxon>
        <taxon>Cytophagales</taxon>
        <taxon>Rhodocytophagaceae</taxon>
        <taxon>Xanthocytophaga</taxon>
    </lineage>
</organism>
<evidence type="ECO:0000259" key="3">
    <source>
        <dbReference type="PROSITE" id="PS50930"/>
    </source>
</evidence>
<accession>A0AAE3RCC6</accession>
<dbReference type="PANTHER" id="PTHR37299">
    <property type="entry name" value="TRANSCRIPTIONAL REGULATOR-RELATED"/>
    <property type="match status" value="1"/>
</dbReference>
<protein>
    <submittedName>
        <fullName evidence="4">LytTR family DNA-binding domain-containing protein</fullName>
    </submittedName>
</protein>
<dbReference type="PROSITE" id="PS50110">
    <property type="entry name" value="RESPONSE_REGULATORY"/>
    <property type="match status" value="1"/>
</dbReference>
<dbReference type="SMART" id="SM00850">
    <property type="entry name" value="LytTR"/>
    <property type="match status" value="1"/>
</dbReference>
<evidence type="ECO:0000259" key="2">
    <source>
        <dbReference type="PROSITE" id="PS50110"/>
    </source>
</evidence>
<evidence type="ECO:0000313" key="4">
    <source>
        <dbReference type="EMBL" id="MDJ1505765.1"/>
    </source>
</evidence>
<sequence length="226" mass="25861">MNAIAIDDEPEALKIIELFSLKVPSLAFKKSFSDPVQAIDYLQKETVELLFLDVDMPDLSGLELLATISVQPLVIFTTAHSHYAVESYEFNTIDYLLKPFSFSRFLKSCQKAFEVYQLKKAPYKTDSENNYLFIKSGYQQIKVFYEEILFLESAGNYLIINLANNRKIPTRLTTVEALEILPSRLFVQIHRSYIVARNKIEKLDKYDVTVAGIPLPIGANYKNSIL</sequence>
<dbReference type="PANTHER" id="PTHR37299:SF1">
    <property type="entry name" value="STAGE 0 SPORULATION PROTEIN A HOMOLOG"/>
    <property type="match status" value="1"/>
</dbReference>
<evidence type="ECO:0000313" key="5">
    <source>
        <dbReference type="Proteomes" id="UP001232063"/>
    </source>
</evidence>
<dbReference type="AlphaFoldDB" id="A0AAE3RCC6"/>
<dbReference type="InterPro" id="IPR007492">
    <property type="entry name" value="LytTR_DNA-bd_dom"/>
</dbReference>
<proteinExistence type="predicted"/>
<dbReference type="PROSITE" id="PS50930">
    <property type="entry name" value="HTH_LYTTR"/>
    <property type="match status" value="1"/>
</dbReference>
<dbReference type="EMBL" id="JASJOU010000018">
    <property type="protein sequence ID" value="MDJ1505765.1"/>
    <property type="molecule type" value="Genomic_DNA"/>
</dbReference>
<dbReference type="InterPro" id="IPR046947">
    <property type="entry name" value="LytR-like"/>
</dbReference>
<reference evidence="4" key="1">
    <citation type="submission" date="2023-05" db="EMBL/GenBank/DDBJ databases">
        <authorList>
            <person name="Zhang X."/>
        </authorList>
    </citation>
    <scope>NUCLEOTIDE SEQUENCE</scope>
    <source>
        <strain evidence="4">BD1B2-1</strain>
    </source>
</reference>
<dbReference type="GO" id="GO:0003677">
    <property type="term" value="F:DNA binding"/>
    <property type="evidence" value="ECO:0007669"/>
    <property type="project" value="UniProtKB-KW"/>
</dbReference>
<dbReference type="Pfam" id="PF00072">
    <property type="entry name" value="Response_reg"/>
    <property type="match status" value="1"/>
</dbReference>
<dbReference type="SUPFAM" id="SSF52172">
    <property type="entry name" value="CheY-like"/>
    <property type="match status" value="1"/>
</dbReference>
<feature type="domain" description="Response regulatory" evidence="2">
    <location>
        <begin position="2"/>
        <end position="113"/>
    </location>
</feature>
<dbReference type="Proteomes" id="UP001232063">
    <property type="component" value="Unassembled WGS sequence"/>
</dbReference>
<keyword evidence="4" id="KW-0238">DNA-binding</keyword>
<dbReference type="InterPro" id="IPR011006">
    <property type="entry name" value="CheY-like_superfamily"/>
</dbReference>
<feature type="domain" description="HTH LytTR-type" evidence="3">
    <location>
        <begin position="132"/>
        <end position="205"/>
    </location>
</feature>
<gene>
    <name evidence="4" type="ORF">QNI22_34230</name>
</gene>
<dbReference type="GO" id="GO:0000156">
    <property type="term" value="F:phosphorelay response regulator activity"/>
    <property type="evidence" value="ECO:0007669"/>
    <property type="project" value="InterPro"/>
</dbReference>
<comment type="caution">
    <text evidence="4">The sequence shown here is derived from an EMBL/GenBank/DDBJ whole genome shotgun (WGS) entry which is preliminary data.</text>
</comment>
<keyword evidence="5" id="KW-1185">Reference proteome</keyword>
<name>A0AAE3RCC6_9BACT</name>